<keyword evidence="3" id="KW-1185">Reference proteome</keyword>
<dbReference type="Proteomes" id="UP000701801">
    <property type="component" value="Unassembled WGS sequence"/>
</dbReference>
<accession>A0A9N9LDX8</accession>
<proteinExistence type="predicted"/>
<dbReference type="AlphaFoldDB" id="A0A9N9LDX8"/>
<dbReference type="SUPFAM" id="SSF48403">
    <property type="entry name" value="Ankyrin repeat"/>
    <property type="match status" value="1"/>
</dbReference>
<gene>
    <name evidence="2" type="ORF">HYALB_00003311</name>
</gene>
<dbReference type="InterPro" id="IPR036770">
    <property type="entry name" value="Ankyrin_rpt-contain_sf"/>
</dbReference>
<evidence type="ECO:0000313" key="2">
    <source>
        <dbReference type="EMBL" id="CAG8971973.1"/>
    </source>
</evidence>
<name>A0A9N9LDX8_9HELO</name>
<dbReference type="Gene3D" id="1.25.40.20">
    <property type="entry name" value="Ankyrin repeat-containing domain"/>
    <property type="match status" value="1"/>
</dbReference>
<dbReference type="OrthoDB" id="341259at2759"/>
<sequence length="262" mass="29671">MTQSAIEQGCDPEDLAYGSSSRSVLHEFVRRFDKRKVRSDEEAFNIIHKIIGLGCDIDACDSYGMTPLLVAGSLGDFQEFQILVRMGANVKATDDDGCGALYLLLIGLERGKTAQQQAGFRDALVTALKHGCSPTIPDHKGNTPFDVIHTRSKWLVWKEVLQKTGYKLIDGDFGAIPVLVSTDEEGVDLRAPISGKSIENWRERAKPWRDEYWCQVEKRWKLEWEAEYAELWGVEFREYRRTDLEEDLGSRQAPMSEPRPGT</sequence>
<dbReference type="EMBL" id="CAJVRM010000031">
    <property type="protein sequence ID" value="CAG8971973.1"/>
    <property type="molecule type" value="Genomic_DNA"/>
</dbReference>
<evidence type="ECO:0000256" key="1">
    <source>
        <dbReference type="PROSITE-ProRule" id="PRU00023"/>
    </source>
</evidence>
<keyword evidence="1" id="KW-0040">ANK repeat</keyword>
<comment type="caution">
    <text evidence="2">The sequence shown here is derived from an EMBL/GenBank/DDBJ whole genome shotgun (WGS) entry which is preliminary data.</text>
</comment>
<evidence type="ECO:0000313" key="3">
    <source>
        <dbReference type="Proteomes" id="UP000701801"/>
    </source>
</evidence>
<reference evidence="2" key="1">
    <citation type="submission" date="2021-07" db="EMBL/GenBank/DDBJ databases">
        <authorList>
            <person name="Durling M."/>
        </authorList>
    </citation>
    <scope>NUCLEOTIDE SEQUENCE</scope>
</reference>
<evidence type="ECO:0008006" key="4">
    <source>
        <dbReference type="Google" id="ProtNLM"/>
    </source>
</evidence>
<protein>
    <recommendedName>
        <fullName evidence="4">Ankyrin</fullName>
    </recommendedName>
</protein>
<dbReference type="PROSITE" id="PS50297">
    <property type="entry name" value="ANK_REP_REGION"/>
    <property type="match status" value="1"/>
</dbReference>
<organism evidence="2 3">
    <name type="scientific">Hymenoscyphus albidus</name>
    <dbReference type="NCBI Taxonomy" id="595503"/>
    <lineage>
        <taxon>Eukaryota</taxon>
        <taxon>Fungi</taxon>
        <taxon>Dikarya</taxon>
        <taxon>Ascomycota</taxon>
        <taxon>Pezizomycotina</taxon>
        <taxon>Leotiomycetes</taxon>
        <taxon>Helotiales</taxon>
        <taxon>Helotiaceae</taxon>
        <taxon>Hymenoscyphus</taxon>
    </lineage>
</organism>
<dbReference type="PROSITE" id="PS50088">
    <property type="entry name" value="ANK_REPEAT"/>
    <property type="match status" value="1"/>
</dbReference>
<dbReference type="InterPro" id="IPR002110">
    <property type="entry name" value="Ankyrin_rpt"/>
</dbReference>
<feature type="repeat" description="ANK" evidence="1">
    <location>
        <begin position="63"/>
        <end position="95"/>
    </location>
</feature>